<evidence type="ECO:0000313" key="2">
    <source>
        <dbReference type="EMBL" id="AOO93532.1"/>
    </source>
</evidence>
<dbReference type="AlphaFoldDB" id="A0A1B8R517"/>
<evidence type="ECO:0000259" key="1">
    <source>
        <dbReference type="Pfam" id="PF24722"/>
    </source>
</evidence>
<protein>
    <recommendedName>
        <fullName evidence="1">DUF7674 domain-containing protein</fullName>
    </recommendedName>
</protein>
<dbReference type="EMBL" id="KX491168">
    <property type="protein sequence ID" value="AOO93532.1"/>
    <property type="molecule type" value="Genomic_DNA"/>
</dbReference>
<reference evidence="2" key="1">
    <citation type="journal article" date="2015" name="BMC Genomics">
        <title>Transcriptome profiling of a Rhizobium leguminosarum bv. trifolii rosR mutant reveals the role of the transcriptional regulator RosR in motility, synthesis of cell-surface components, and other cellular processes.</title>
        <authorList>
            <person name="Rachwal K."/>
            <person name="Matczynska E."/>
            <person name="Janczarek M."/>
        </authorList>
    </citation>
    <scope>NUCLEOTIDE SEQUENCE</scope>
    <source>
        <strain evidence="2">Rt24.2</strain>
    </source>
</reference>
<name>A0A1B8R517_RHILT</name>
<dbReference type="InterPro" id="IPR056091">
    <property type="entry name" value="DUF7674"/>
</dbReference>
<accession>A0A1B8R517</accession>
<dbReference type="Pfam" id="PF24722">
    <property type="entry name" value="DUF7674"/>
    <property type="match status" value="1"/>
</dbReference>
<organism evidence="2">
    <name type="scientific">Rhizobium leguminosarum bv. trifolii</name>
    <dbReference type="NCBI Taxonomy" id="386"/>
    <lineage>
        <taxon>Bacteria</taxon>
        <taxon>Pseudomonadati</taxon>
        <taxon>Pseudomonadota</taxon>
        <taxon>Alphaproteobacteria</taxon>
        <taxon>Hyphomicrobiales</taxon>
        <taxon>Rhizobiaceae</taxon>
        <taxon>Rhizobium/Agrobacterium group</taxon>
        <taxon>Rhizobium</taxon>
    </lineage>
</organism>
<sequence length="141" mass="16771">MSENNVNALSFEFDRSNMFEPLLQADPSFREKWEVFREEYRSADELPLYLALSELARHLIQDLETGNTHRFEAIFDVVERWHINGDPYVQEAATVGLLEDLQNGRLHRKTRPEDFLPWLQPETLKWWTKVHEFWATGKPII</sequence>
<reference evidence="2" key="2">
    <citation type="journal article" date="2016" name="Front. Microbiol.">
        <title>The Regulatory Protein RosR Affects Rhizobium leguminosarum bv. trifolii Protein Profiles, Cell Surface Properties, and Symbiosis with Clover.</title>
        <authorList>
            <person name="Rachwal K."/>
            <person name="Boguszewska A."/>
            <person name="Kopcinska J."/>
            <person name="Karas M."/>
            <person name="Tchorzewski M."/>
            <person name="Janczarek M."/>
        </authorList>
    </citation>
    <scope>NUCLEOTIDE SEQUENCE</scope>
    <source>
        <strain evidence="2">Rt24.2</strain>
    </source>
</reference>
<feature type="domain" description="DUF7674" evidence="1">
    <location>
        <begin position="20"/>
        <end position="134"/>
    </location>
</feature>
<dbReference type="GeneID" id="61422693"/>
<proteinExistence type="predicted"/>
<dbReference type="RefSeq" id="WP_028734471.1">
    <property type="nucleotide sequence ID" value="NZ_MAMO01000166.1"/>
</dbReference>